<accession>I4BSN9</accession>
<dbReference type="AlphaFoldDB" id="I4BSN9"/>
<evidence type="ECO:0000313" key="2">
    <source>
        <dbReference type="EMBL" id="AFM20296.1"/>
    </source>
</evidence>
<sequence>MNYALSTTLHTTFDDAVERTREALSEQGFGVLTEIDMKATLKAKLGEDMEDYLILGACNPPLAHRAMNADRQIGLLLPCNVVVRADAAHQGSVIIDAMDPQVMVQVSEEPKLRGVANDAAAKLQAAIDSLSDTPRTH</sequence>
<organism evidence="2 3">
    <name type="scientific">Mycolicibacterium chubuense (strain NBB4)</name>
    <name type="common">Mycobacterium chubuense</name>
    <dbReference type="NCBI Taxonomy" id="710421"/>
    <lineage>
        <taxon>Bacteria</taxon>
        <taxon>Bacillati</taxon>
        <taxon>Actinomycetota</taxon>
        <taxon>Actinomycetes</taxon>
        <taxon>Mycobacteriales</taxon>
        <taxon>Mycobacteriaceae</taxon>
        <taxon>Mycolicibacterium</taxon>
    </lineage>
</organism>
<dbReference type="InterPro" id="IPR035923">
    <property type="entry name" value="TT1751-like_sf"/>
</dbReference>
<keyword evidence="2" id="KW-0614">Plasmid</keyword>
<gene>
    <name evidence="2" type="ordered locus">Mycch_5661</name>
</gene>
<dbReference type="InterPro" id="IPR016796">
    <property type="entry name" value="UCP021774"/>
</dbReference>
<dbReference type="KEGG" id="mcb:Mycch_5661"/>
<dbReference type="PANTHER" id="PTHR38342">
    <property type="entry name" value="SLR5037 PROTEIN"/>
    <property type="match status" value="1"/>
</dbReference>
<reference evidence="2 3" key="1">
    <citation type="submission" date="2012-06" db="EMBL/GenBank/DDBJ databases">
        <title>Complete sequence of plasmid 1 of Mycobacterium chubuense NBB4.</title>
        <authorList>
            <consortium name="US DOE Joint Genome Institute"/>
            <person name="Lucas S."/>
            <person name="Han J."/>
            <person name="Lapidus A."/>
            <person name="Cheng J.-F."/>
            <person name="Goodwin L."/>
            <person name="Pitluck S."/>
            <person name="Peters L."/>
            <person name="Mikhailova N."/>
            <person name="Teshima H."/>
            <person name="Detter J.C."/>
            <person name="Han C."/>
            <person name="Tapia R."/>
            <person name="Land M."/>
            <person name="Hauser L."/>
            <person name="Kyrpides N."/>
            <person name="Ivanova N."/>
            <person name="Pagani I."/>
            <person name="Mattes T."/>
            <person name="Holmes A."/>
            <person name="Rutledge P."/>
            <person name="Paulsen I."/>
            <person name="Coleman N."/>
            <person name="Woyke T."/>
        </authorList>
    </citation>
    <scope>NUCLEOTIDE SEQUENCE [LARGE SCALE GENOMIC DNA]</scope>
    <source>
        <strain evidence="2 3">NBB4</strain>
        <plasmid evidence="2 3">pMYCCH.01</plasmid>
    </source>
</reference>
<keyword evidence="3" id="KW-1185">Reference proteome</keyword>
<dbReference type="PIRSF" id="PIRSF021774">
    <property type="entry name" value="UCP021774"/>
    <property type="match status" value="1"/>
</dbReference>
<geneLocation type="plasmid" evidence="2 3">
    <name>pMYCCH.01</name>
</geneLocation>
<dbReference type="SUPFAM" id="SSF103247">
    <property type="entry name" value="TT1751-like"/>
    <property type="match status" value="1"/>
</dbReference>
<dbReference type="CDD" id="cd14797">
    <property type="entry name" value="DUF302"/>
    <property type="match status" value="1"/>
</dbReference>
<dbReference type="PATRIC" id="fig|710421.3.peg.5641"/>
<dbReference type="Gene3D" id="3.30.310.70">
    <property type="entry name" value="TT1751-like domain"/>
    <property type="match status" value="1"/>
</dbReference>
<proteinExistence type="predicted"/>
<evidence type="ECO:0000259" key="1">
    <source>
        <dbReference type="Pfam" id="PF03625"/>
    </source>
</evidence>
<evidence type="ECO:0000313" key="3">
    <source>
        <dbReference type="Proteomes" id="UP000006057"/>
    </source>
</evidence>
<dbReference type="Proteomes" id="UP000006057">
    <property type="component" value="Plasmid pMYCCH.01"/>
</dbReference>
<name>I4BSN9_MYCCN</name>
<dbReference type="HOGENOM" id="CLU_126998_1_0_11"/>
<dbReference type="PANTHER" id="PTHR38342:SF1">
    <property type="entry name" value="SLR5037 PROTEIN"/>
    <property type="match status" value="1"/>
</dbReference>
<feature type="domain" description="DUF302" evidence="1">
    <location>
        <begin position="35"/>
        <end position="100"/>
    </location>
</feature>
<dbReference type="Pfam" id="PF03625">
    <property type="entry name" value="DUF302"/>
    <property type="match status" value="1"/>
</dbReference>
<dbReference type="InterPro" id="IPR005180">
    <property type="entry name" value="DUF302"/>
</dbReference>
<dbReference type="RefSeq" id="WP_014805568.1">
    <property type="nucleotide sequence ID" value="NC_018022.1"/>
</dbReference>
<dbReference type="EMBL" id="CP003054">
    <property type="protein sequence ID" value="AFM20296.1"/>
    <property type="molecule type" value="Genomic_DNA"/>
</dbReference>
<protein>
    <recommendedName>
        <fullName evidence="1">DUF302 domain-containing protein</fullName>
    </recommendedName>
</protein>
<dbReference type="OrthoDB" id="9791067at2"/>